<feature type="binding site" evidence="7">
    <location>
        <position position="288"/>
    </location>
    <ligand>
        <name>NAD(+)</name>
        <dbReference type="ChEBI" id="CHEBI:57540"/>
    </ligand>
</feature>
<evidence type="ECO:0000313" key="13">
    <source>
        <dbReference type="Proteomes" id="UP000001593"/>
    </source>
</evidence>
<dbReference type="Gene3D" id="3.40.50.720">
    <property type="entry name" value="NAD(P)-binding Rossmann-like Domain"/>
    <property type="match status" value="1"/>
</dbReference>
<dbReference type="PANTHER" id="PTHR11728:SF8">
    <property type="entry name" value="GLYCEROL-3-PHOSPHATE DEHYDROGENASE [NAD(+)]-RELATED"/>
    <property type="match status" value="1"/>
</dbReference>
<evidence type="ECO:0000259" key="10">
    <source>
        <dbReference type="Pfam" id="PF01210"/>
    </source>
</evidence>
<evidence type="ECO:0000256" key="9">
    <source>
        <dbReference type="RuleBase" id="RU361243"/>
    </source>
</evidence>
<dbReference type="InterPro" id="IPR006109">
    <property type="entry name" value="G3P_DH_NAD-dep_C"/>
</dbReference>
<feature type="domain" description="Glycerol-3-phosphate dehydrogenase NAD-dependent C-terminal" evidence="11">
    <location>
        <begin position="184"/>
        <end position="329"/>
    </location>
</feature>
<dbReference type="PIRSF" id="PIRSF000114">
    <property type="entry name" value="Glycerol-3-P_dh"/>
    <property type="match status" value="1"/>
</dbReference>
<feature type="binding site" evidence="7">
    <location>
        <position position="259"/>
    </location>
    <ligand>
        <name>NAD(+)</name>
        <dbReference type="ChEBI" id="CHEBI:57540"/>
    </ligand>
</feature>
<dbReference type="FunFam" id="3.40.50.720:FF:000365">
    <property type="entry name" value="Glycerol-3-phosphate dehydrogenase [NAD(+)]"/>
    <property type="match status" value="1"/>
</dbReference>
<feature type="active site" description="Proton acceptor" evidence="5">
    <location>
        <position position="195"/>
    </location>
</feature>
<dbReference type="GO" id="GO:0051287">
    <property type="term" value="F:NAD binding"/>
    <property type="evidence" value="ECO:0007669"/>
    <property type="project" value="UniProtKB-UniRule"/>
</dbReference>
<keyword evidence="2 8" id="KW-0560">Oxidoreductase</keyword>
<evidence type="ECO:0000313" key="12">
    <source>
        <dbReference type="EMBL" id="EDO25633.1"/>
    </source>
</evidence>
<dbReference type="Gene3D" id="1.10.1040.10">
    <property type="entry name" value="N-(1-d-carboxylethyl)-l-norvaline Dehydrogenase, domain 2"/>
    <property type="match status" value="1"/>
</dbReference>
<evidence type="ECO:0000259" key="11">
    <source>
        <dbReference type="Pfam" id="PF07479"/>
    </source>
</evidence>
<dbReference type="GO" id="GO:0141152">
    <property type="term" value="F:glycerol-3-phosphate dehydrogenase (NAD+) activity"/>
    <property type="evidence" value="ECO:0007669"/>
    <property type="project" value="UniProtKB-UniRule"/>
</dbReference>
<protein>
    <recommendedName>
        <fullName evidence="9">Glycerol-3-phosphate dehydrogenase [NAD(+)]</fullName>
        <ecNumber evidence="9">1.1.1.8</ecNumber>
    </recommendedName>
</protein>
<dbReference type="HOGENOM" id="CLU_033449_2_2_1"/>
<comment type="similarity">
    <text evidence="1 8">Belongs to the NAD-dependent glycerol-3-phosphate dehydrogenase family.</text>
</comment>
<dbReference type="GO" id="GO:0047952">
    <property type="term" value="F:glycerol-3-phosphate dehydrogenase [NAD(P)+] activity"/>
    <property type="evidence" value="ECO:0000318"/>
    <property type="project" value="GO_Central"/>
</dbReference>
<dbReference type="FunFam" id="1.10.1040.10:FF:000004">
    <property type="entry name" value="Glycerol-3-phosphate dehydrogenase [NAD(+)]"/>
    <property type="match status" value="1"/>
</dbReference>
<evidence type="ECO:0000256" key="6">
    <source>
        <dbReference type="PIRSR" id="PIRSR000114-2"/>
    </source>
</evidence>
<dbReference type="NCBIfam" id="TIGR03376">
    <property type="entry name" value="glycerol3P_DH"/>
    <property type="match status" value="1"/>
</dbReference>
<evidence type="ECO:0000256" key="8">
    <source>
        <dbReference type="RuleBase" id="RU000437"/>
    </source>
</evidence>
<dbReference type="GO" id="GO:0005975">
    <property type="term" value="P:carbohydrate metabolic process"/>
    <property type="evidence" value="ECO:0007669"/>
    <property type="project" value="InterPro"/>
</dbReference>
<dbReference type="InParanoid" id="A8DVX6"/>
<keyword evidence="3 7" id="KW-0520">NAD</keyword>
<dbReference type="STRING" id="45351.A8DVX6"/>
<dbReference type="InterPro" id="IPR013328">
    <property type="entry name" value="6PGD_dom2"/>
</dbReference>
<dbReference type="GO" id="GO:0042803">
    <property type="term" value="F:protein homodimerization activity"/>
    <property type="evidence" value="ECO:0007669"/>
    <property type="project" value="InterPro"/>
</dbReference>
<dbReference type="InterPro" id="IPR036291">
    <property type="entry name" value="NAD(P)-bd_dom_sf"/>
</dbReference>
<name>A8DVX6_NEMVE</name>
<evidence type="ECO:0000256" key="2">
    <source>
        <dbReference type="ARBA" id="ARBA00023002"/>
    </source>
</evidence>
<evidence type="ECO:0000256" key="5">
    <source>
        <dbReference type="PIRSR" id="PIRSR000114-1"/>
    </source>
</evidence>
<keyword evidence="13" id="KW-1185">Reference proteome</keyword>
<dbReference type="GO" id="GO:0006072">
    <property type="term" value="P:glycerol-3-phosphate metabolic process"/>
    <property type="evidence" value="ECO:0000318"/>
    <property type="project" value="GO_Central"/>
</dbReference>
<sequence length="343" mass="38290">GNWGSAIAKIIGNNTKKLSSKFEEKVQMWVYEEKIEGKNLTEIINEKHENVKYLPGIKLPENIIANPNLIDAIRNSNILVFVLPHQFLGKICKDIKNHINTKTTIGVSLIKGLHIGNEGPDLISKTIEDLLGIDVSVLMGANIASEVAKELFCESTLGYSNKENAILLRELFNTKNFKINYLDDIAGVEVCGATKNVVALGCGFSDGLGLGSNTKSTIIRIGLEEMKKFTKLFFKDSKDEVYFESCGIADLITTCYAGRNYKVSTQFAKTGKSMDELETEMLNGQKLQGTLTLKEVVEVLEQKNKLEEFPLFKTLFEIIFQNKSVKNFITILQENLKFTSSKL</sequence>
<reference evidence="12 13" key="1">
    <citation type="journal article" date="2007" name="Science">
        <title>Sea anemone genome reveals ancestral eumetazoan gene repertoire and genomic organization.</title>
        <authorList>
            <person name="Putnam N.H."/>
            <person name="Srivastava M."/>
            <person name="Hellsten U."/>
            <person name="Dirks B."/>
            <person name="Chapman J."/>
            <person name="Salamov A."/>
            <person name="Terry A."/>
            <person name="Shapiro H."/>
            <person name="Lindquist E."/>
            <person name="Kapitonov V.V."/>
            <person name="Jurka J."/>
            <person name="Genikhovich G."/>
            <person name="Grigoriev I.V."/>
            <person name="Lucas S.M."/>
            <person name="Steele R.E."/>
            <person name="Finnerty J.R."/>
            <person name="Technau U."/>
            <person name="Martindale M.Q."/>
            <person name="Rokhsar D.S."/>
        </authorList>
    </citation>
    <scope>NUCLEOTIDE SEQUENCE [LARGE SCALE GENOMIC DNA]</scope>
    <source>
        <strain evidence="13">CH2 X CH6</strain>
    </source>
</reference>
<feature type="domain" description="Glycerol-3-phosphate dehydrogenase NAD-dependent N-terminal" evidence="10">
    <location>
        <begin position="1"/>
        <end position="164"/>
    </location>
</feature>
<proteinExistence type="inferred from homology"/>
<feature type="binding site" evidence="7">
    <location>
        <position position="87"/>
    </location>
    <ligand>
        <name>NAD(+)</name>
        <dbReference type="ChEBI" id="CHEBI:57540"/>
    </ligand>
</feature>
<dbReference type="GO" id="GO:0005829">
    <property type="term" value="C:cytosol"/>
    <property type="evidence" value="ECO:0000318"/>
    <property type="project" value="GO_Central"/>
</dbReference>
<feature type="binding site" evidence="6">
    <location>
        <begin position="259"/>
        <end position="260"/>
    </location>
    <ligand>
        <name>substrate</name>
    </ligand>
</feature>
<feature type="binding site" evidence="7">
    <location>
        <position position="286"/>
    </location>
    <ligand>
        <name>NAD(+)</name>
        <dbReference type="ChEBI" id="CHEBI:57540"/>
    </ligand>
</feature>
<dbReference type="Proteomes" id="UP000001593">
    <property type="component" value="Unassembled WGS sequence"/>
</dbReference>
<gene>
    <name evidence="12" type="ORF">NEMVEDRAFT_v1g156868</name>
</gene>
<dbReference type="SUPFAM" id="SSF48179">
    <property type="entry name" value="6-phosphogluconate dehydrogenase C-terminal domain-like"/>
    <property type="match status" value="1"/>
</dbReference>
<dbReference type="Pfam" id="PF01210">
    <property type="entry name" value="NAD_Gly3P_dh_N"/>
    <property type="match status" value="1"/>
</dbReference>
<dbReference type="OMA" id="YDTPPMD"/>
<dbReference type="PhylomeDB" id="A8DVX6"/>
<dbReference type="PANTHER" id="PTHR11728">
    <property type="entry name" value="GLYCEROL-3-PHOSPHATE DEHYDROGENASE"/>
    <property type="match status" value="1"/>
</dbReference>
<evidence type="ECO:0000256" key="7">
    <source>
        <dbReference type="PIRSR" id="PIRSR000114-3"/>
    </source>
</evidence>
<dbReference type="PROSITE" id="PS00957">
    <property type="entry name" value="NAD_G3PDH"/>
    <property type="match status" value="1"/>
</dbReference>
<dbReference type="InterPro" id="IPR011128">
    <property type="entry name" value="G3P_DH_NAD-dep_N"/>
</dbReference>
<dbReference type="eggNOG" id="KOG2711">
    <property type="taxonomic scope" value="Eukaryota"/>
</dbReference>
<feature type="binding site" evidence="7">
    <location>
        <position position="144"/>
    </location>
    <ligand>
        <name>NAD(+)</name>
        <dbReference type="ChEBI" id="CHEBI:57540"/>
    </ligand>
</feature>
<evidence type="ECO:0000256" key="1">
    <source>
        <dbReference type="ARBA" id="ARBA00011009"/>
    </source>
</evidence>
<dbReference type="EC" id="1.1.1.8" evidence="9"/>
<dbReference type="InterPro" id="IPR017751">
    <property type="entry name" value="G3P_DH_NAD-dep_euk"/>
</dbReference>
<comment type="catalytic activity">
    <reaction evidence="4 9">
        <text>sn-glycerol 3-phosphate + NAD(+) = dihydroxyacetone phosphate + NADH + H(+)</text>
        <dbReference type="Rhea" id="RHEA:11092"/>
        <dbReference type="ChEBI" id="CHEBI:15378"/>
        <dbReference type="ChEBI" id="CHEBI:57540"/>
        <dbReference type="ChEBI" id="CHEBI:57597"/>
        <dbReference type="ChEBI" id="CHEBI:57642"/>
        <dbReference type="ChEBI" id="CHEBI:57945"/>
        <dbReference type="EC" id="1.1.1.8"/>
    </reaction>
</comment>
<dbReference type="EMBL" id="DS478767">
    <property type="protein sequence ID" value="EDO25633.1"/>
    <property type="molecule type" value="Genomic_DNA"/>
</dbReference>
<dbReference type="FunCoup" id="A8DVX6">
    <property type="interactions" value="647"/>
</dbReference>
<evidence type="ECO:0000256" key="4">
    <source>
        <dbReference type="ARBA" id="ARBA00048683"/>
    </source>
</evidence>
<dbReference type="InterPro" id="IPR006168">
    <property type="entry name" value="G3P_DH_NAD-dep"/>
</dbReference>
<dbReference type="AlphaFoldDB" id="A8DVX6"/>
<dbReference type="InterPro" id="IPR008927">
    <property type="entry name" value="6-PGluconate_DH-like_C_sf"/>
</dbReference>
<dbReference type="Pfam" id="PF07479">
    <property type="entry name" value="NAD_Gly3P_dh_C"/>
    <property type="match status" value="1"/>
</dbReference>
<evidence type="ECO:0000256" key="3">
    <source>
        <dbReference type="ARBA" id="ARBA00023027"/>
    </source>
</evidence>
<feature type="non-terminal residue" evidence="12">
    <location>
        <position position="343"/>
    </location>
</feature>
<dbReference type="PRINTS" id="PR00077">
    <property type="entry name" value="GPDHDRGNASE"/>
</dbReference>
<dbReference type="SUPFAM" id="SSF51735">
    <property type="entry name" value="NAD(P)-binding Rossmann-fold domains"/>
    <property type="match status" value="1"/>
</dbReference>
<dbReference type="GO" id="GO:0046168">
    <property type="term" value="P:glycerol-3-phosphate catabolic process"/>
    <property type="evidence" value="ECO:0007669"/>
    <property type="project" value="UniProtKB-UniRule"/>
</dbReference>
<feature type="binding site" evidence="6">
    <location>
        <position position="111"/>
    </location>
    <ligand>
        <name>substrate</name>
    </ligand>
</feature>
<organism evidence="12 13">
    <name type="scientific">Nematostella vectensis</name>
    <name type="common">Starlet sea anemone</name>
    <dbReference type="NCBI Taxonomy" id="45351"/>
    <lineage>
        <taxon>Eukaryota</taxon>
        <taxon>Metazoa</taxon>
        <taxon>Cnidaria</taxon>
        <taxon>Anthozoa</taxon>
        <taxon>Hexacorallia</taxon>
        <taxon>Actiniaria</taxon>
        <taxon>Edwardsiidae</taxon>
        <taxon>Nematostella</taxon>
    </lineage>
</organism>
<accession>A8DVX6</accession>